<dbReference type="OrthoDB" id="5726170at2"/>
<proteinExistence type="predicted"/>
<dbReference type="InterPro" id="IPR058515">
    <property type="entry name" value="DUF8202"/>
</dbReference>
<dbReference type="Gene3D" id="2.60.40.10">
    <property type="entry name" value="Immunoglobulins"/>
    <property type="match status" value="1"/>
</dbReference>
<dbReference type="SUPFAM" id="SSF49899">
    <property type="entry name" value="Concanavalin A-like lectins/glucanases"/>
    <property type="match status" value="1"/>
</dbReference>
<protein>
    <recommendedName>
        <fullName evidence="2">DUF8202 domain-containing protein</fullName>
    </recommendedName>
</protein>
<dbReference type="GO" id="GO:0005975">
    <property type="term" value="P:carbohydrate metabolic process"/>
    <property type="evidence" value="ECO:0007669"/>
    <property type="project" value="UniProtKB-ARBA"/>
</dbReference>
<reference evidence="3 4" key="1">
    <citation type="submission" date="2018-06" db="EMBL/GenBank/DDBJ databases">
        <title>Mucibacter soli gen. nov., sp. nov., a new member of the family Chitinophagaceae producing mucin.</title>
        <authorList>
            <person name="Kim M.-K."/>
            <person name="Park S."/>
            <person name="Kim T.-S."/>
            <person name="Joung Y."/>
            <person name="Han J.-H."/>
            <person name="Kim S.B."/>
        </authorList>
    </citation>
    <scope>NUCLEOTIDE SEQUENCE [LARGE SCALE GENOMIC DNA]</scope>
    <source>
        <strain evidence="3 4">R1-15</strain>
    </source>
</reference>
<feature type="signal peptide" evidence="1">
    <location>
        <begin position="1"/>
        <end position="19"/>
    </location>
</feature>
<dbReference type="Pfam" id="PF26628">
    <property type="entry name" value="DUF8202"/>
    <property type="match status" value="1"/>
</dbReference>
<dbReference type="EMBL" id="QKTW01000016">
    <property type="protein sequence ID" value="PZF72806.1"/>
    <property type="molecule type" value="Genomic_DNA"/>
</dbReference>
<sequence length="967" mass="103021">MKRNILFVFCLLLTVPVLAQSTGPGGISSGLNFWIKANTGTTVAGGVVNQWNDMSGAGITGNMNLSALNPNNFGPSLAPVGINFNPHVVFDRTKPNSMITANQFLGNQLFNPSNVTILQVIKLHSFTGTGVWLKWENWNQSPRLGFEVDNGGTTIGQLRFDFGTSGTTMFTPVNVNDQYILSDAFVAPTTGTNALKTVMMNGAQIATATTTANTTTCQGKIGLGNEPTATTPACGGTSIDQYPTTVDVAEIAIYNQTLSPADRNKAESYLAVKYGFTLDQSATYANNYTSASGTTIWDRTANLPFINNITGIGRDDASALDQRQSKSINTAGLVTVLNGSYNGSTSPVDNVSNTNTFAANNSFLLFGDNAAAITYTRCFTSTVSAQRISRVWKVQKTGSVNTVTISIKASDFPAGIKHLLVSTDSAISPTNTTVYAMTSQNGILTASLTLANNSYFTFASDTLALHPTSNSPLCTDATIQLNANLSGTAAVQWAGPNSFTSTQANPSIPNATPANSGVYTVSGTINGCPLTPGSVNVQVTNMPAPPTVTTPIFYCTGDNAVPVTANGTNLLWYYSPNGGTGTATPPTPSTLAADTLVYWVTQSVNGCEGIRTKLEVAVRTRPNGIILATQSTICQYGLDTFNYFGSALTTDQYDWKFPLGASTLLSGSGQGPFIARFDSTGPQKVRLQVNHEGCVSPESFYTVQVNAAPQLRTAIKDSACANETVIVSLNYATPGIDNYTWNFGSGTVVYGAAGGGPFGVKWANAGPQQVTVIASAKGCPSMIYRDTINIHPLPYAHLDSISNTDICSGDTVAIKANLIDSGSHYTWTPVRYFGVVPDTQRLAYAQVPLPGYLAMYVTDSFGCVAGDSVFVNAKNCCEVYLPDAFTPNNDSKNDIFKIITIGNHKIQTFRIVNRWGQVVFETADESVGWDGTFGGAKQEMGTYFYYLKYRCVNGKDYEMKGELTLIR</sequence>
<dbReference type="Proteomes" id="UP000248745">
    <property type="component" value="Unassembled WGS sequence"/>
</dbReference>
<feature type="domain" description="DUF8202" evidence="2">
    <location>
        <begin position="262"/>
        <end position="453"/>
    </location>
</feature>
<accession>A0A2W2BH51</accession>
<evidence type="ECO:0000313" key="4">
    <source>
        <dbReference type="Proteomes" id="UP000248745"/>
    </source>
</evidence>
<dbReference type="AlphaFoldDB" id="A0A2W2BH51"/>
<dbReference type="NCBIfam" id="TIGR04131">
    <property type="entry name" value="Bac_Flav_CTERM"/>
    <property type="match status" value="1"/>
</dbReference>
<dbReference type="GO" id="GO:0004553">
    <property type="term" value="F:hydrolase activity, hydrolyzing O-glycosyl compounds"/>
    <property type="evidence" value="ECO:0007669"/>
    <property type="project" value="UniProtKB-ARBA"/>
</dbReference>
<dbReference type="InterPro" id="IPR013783">
    <property type="entry name" value="Ig-like_fold"/>
</dbReference>
<comment type="caution">
    <text evidence="3">The sequence shown here is derived from an EMBL/GenBank/DDBJ whole genome shotgun (WGS) entry which is preliminary data.</text>
</comment>
<evidence type="ECO:0000256" key="1">
    <source>
        <dbReference type="SAM" id="SignalP"/>
    </source>
</evidence>
<name>A0A2W2BH51_9BACT</name>
<dbReference type="InterPro" id="IPR013320">
    <property type="entry name" value="ConA-like_dom_sf"/>
</dbReference>
<keyword evidence="1" id="KW-0732">Signal</keyword>
<dbReference type="RefSeq" id="WP_110998840.1">
    <property type="nucleotide sequence ID" value="NZ_QKTW01000016.1"/>
</dbReference>
<dbReference type="InterPro" id="IPR026341">
    <property type="entry name" value="T9SS_type_B"/>
</dbReference>
<feature type="chain" id="PRO_5015968705" description="DUF8202 domain-containing protein" evidence="1">
    <location>
        <begin position="20"/>
        <end position="967"/>
    </location>
</feature>
<dbReference type="Pfam" id="PF13585">
    <property type="entry name" value="CHU_C"/>
    <property type="match status" value="1"/>
</dbReference>
<keyword evidence="4" id="KW-1185">Reference proteome</keyword>
<evidence type="ECO:0000259" key="2">
    <source>
        <dbReference type="Pfam" id="PF26628"/>
    </source>
</evidence>
<evidence type="ECO:0000313" key="3">
    <source>
        <dbReference type="EMBL" id="PZF72806.1"/>
    </source>
</evidence>
<gene>
    <name evidence="3" type="ORF">DN068_10340</name>
</gene>
<organism evidence="3 4">
    <name type="scientific">Taibaiella soli</name>
    <dbReference type="NCBI Taxonomy" id="1649169"/>
    <lineage>
        <taxon>Bacteria</taxon>
        <taxon>Pseudomonadati</taxon>
        <taxon>Bacteroidota</taxon>
        <taxon>Chitinophagia</taxon>
        <taxon>Chitinophagales</taxon>
        <taxon>Chitinophagaceae</taxon>
        <taxon>Taibaiella</taxon>
    </lineage>
</organism>